<proteinExistence type="predicted"/>
<organism evidence="2 3">
    <name type="scientific">Pinctada imbricata</name>
    <name type="common">Atlantic pearl-oyster</name>
    <name type="synonym">Pinctada martensii</name>
    <dbReference type="NCBI Taxonomy" id="66713"/>
    <lineage>
        <taxon>Eukaryota</taxon>
        <taxon>Metazoa</taxon>
        <taxon>Spiralia</taxon>
        <taxon>Lophotrochozoa</taxon>
        <taxon>Mollusca</taxon>
        <taxon>Bivalvia</taxon>
        <taxon>Autobranchia</taxon>
        <taxon>Pteriomorphia</taxon>
        <taxon>Pterioida</taxon>
        <taxon>Pterioidea</taxon>
        <taxon>Pteriidae</taxon>
        <taxon>Pinctada</taxon>
    </lineage>
</organism>
<dbReference type="Proteomes" id="UP001186944">
    <property type="component" value="Unassembled WGS sequence"/>
</dbReference>
<reference evidence="2" key="1">
    <citation type="submission" date="2019-08" db="EMBL/GenBank/DDBJ databases">
        <title>The improved chromosome-level genome for the pearl oyster Pinctada fucata martensii using PacBio sequencing and Hi-C.</title>
        <authorList>
            <person name="Zheng Z."/>
        </authorList>
    </citation>
    <scope>NUCLEOTIDE SEQUENCE</scope>
    <source>
        <strain evidence="2">ZZ-2019</strain>
        <tissue evidence="2">Adductor muscle</tissue>
    </source>
</reference>
<feature type="compositionally biased region" description="Low complexity" evidence="1">
    <location>
        <begin position="303"/>
        <end position="312"/>
    </location>
</feature>
<feature type="region of interest" description="Disordered" evidence="1">
    <location>
        <begin position="300"/>
        <end position="320"/>
    </location>
</feature>
<dbReference type="SUPFAM" id="SSF101898">
    <property type="entry name" value="NHL repeat"/>
    <property type="match status" value="1"/>
</dbReference>
<evidence type="ECO:0000256" key="1">
    <source>
        <dbReference type="SAM" id="MobiDB-lite"/>
    </source>
</evidence>
<name>A0AA88XRL6_PINIB</name>
<gene>
    <name evidence="2" type="ORF">FSP39_012517</name>
</gene>
<keyword evidence="3" id="KW-1185">Reference proteome</keyword>
<comment type="caution">
    <text evidence="2">The sequence shown here is derived from an EMBL/GenBank/DDBJ whole genome shotgun (WGS) entry which is preliminary data.</text>
</comment>
<dbReference type="AlphaFoldDB" id="A0AA88XRL6"/>
<dbReference type="Gene3D" id="2.120.10.30">
    <property type="entry name" value="TolB, C-terminal domain"/>
    <property type="match status" value="1"/>
</dbReference>
<evidence type="ECO:0000313" key="2">
    <source>
        <dbReference type="EMBL" id="KAK3090530.1"/>
    </source>
</evidence>
<dbReference type="EMBL" id="VSWD01000010">
    <property type="protein sequence ID" value="KAK3090530.1"/>
    <property type="molecule type" value="Genomic_DNA"/>
</dbReference>
<sequence length="504" mass="56369">MAACKIVSIRDTLTITEEMTKSLTERFKRQANNMKSNSSTFVQREKVLKRSLDAVFEQLDSVSNNLNKLFQHYVEEIQKVRKDASELYENIKSRGMGKSTYWSMLRNAKSVLGEIKRSDDCIWIHKTLKILEAQADDLEREMETNFKLGHAFQLEFLEDKGLRKLIKKPPSLGTIRASKIQIQDEVNATATMAESADELESTVVGSSRKALKDRFKFKAACEDESECLLSAISCIDDKILISDNENGRVKLFSSEGALIETINIPDCCGLCVLPKTKSAVVSQPDEQLISVLDVNLHQRPSSRRSSISSRVSSGDKDARHTSKEKYMNIQRVLKTSKKYSVLCSVSSSTFAAASCELPIPGIDIINSKGEIVKSIVNPSKGKPYFKNPQCMSVNSKGVIVIADSALNRLVQINISGEVPEVSLNDTGTRPSGIFVDDDGNSIVCQIDRNTVRYYTFSGENYLLVKKKHRVRKPLAITIDGDYLYLTEEFPSKNVVRFTITRDGT</sequence>
<evidence type="ECO:0000313" key="3">
    <source>
        <dbReference type="Proteomes" id="UP001186944"/>
    </source>
</evidence>
<dbReference type="InterPro" id="IPR011042">
    <property type="entry name" value="6-blade_b-propeller_TolB-like"/>
</dbReference>
<protein>
    <submittedName>
        <fullName evidence="2">Uncharacterized protein</fullName>
    </submittedName>
</protein>
<accession>A0AA88XRL6</accession>